<reference evidence="1 2" key="1">
    <citation type="submission" date="2024-07" db="EMBL/GenBank/DDBJ databases">
        <title>Genomic Encyclopedia of Type Strains, Phase V (KMG-V): Genome sequencing to study the core and pangenomes of soil and plant-associated prokaryotes.</title>
        <authorList>
            <person name="Whitman W."/>
        </authorList>
    </citation>
    <scope>NUCLEOTIDE SEQUENCE [LARGE SCALE GENOMIC DNA]</scope>
    <source>
        <strain evidence="1 2">USDA 222</strain>
    </source>
</reference>
<dbReference type="RefSeq" id="WP_202948392.1">
    <property type="nucleotide sequence ID" value="NZ_JBGBYD010000002.1"/>
</dbReference>
<dbReference type="SUPFAM" id="SSF55909">
    <property type="entry name" value="Pentein"/>
    <property type="match status" value="1"/>
</dbReference>
<evidence type="ECO:0000313" key="2">
    <source>
        <dbReference type="Proteomes" id="UP001565474"/>
    </source>
</evidence>
<protein>
    <submittedName>
        <fullName evidence="1">Uncharacterized protein</fullName>
    </submittedName>
</protein>
<proteinExistence type="predicted"/>
<gene>
    <name evidence="1" type="ORF">ABH992_005596</name>
</gene>
<dbReference type="EMBL" id="JBGBZN010000002">
    <property type="protein sequence ID" value="MEY9473197.1"/>
    <property type="molecule type" value="Genomic_DNA"/>
</dbReference>
<keyword evidence="2" id="KW-1185">Reference proteome</keyword>
<evidence type="ECO:0000313" key="1">
    <source>
        <dbReference type="EMBL" id="MEY9473197.1"/>
    </source>
</evidence>
<comment type="caution">
    <text evidence="1">The sequence shown here is derived from an EMBL/GenBank/DDBJ whole genome shotgun (WGS) entry which is preliminary data.</text>
</comment>
<name>A0ABV4GQL9_9BRAD</name>
<sequence>MIVAPEPLKNGSPAYDDDDLPLSSLYIDINVLSVPPDVVLVNDACPELARILEHSRFPVIPARHRHRWIFICFTLDTVREDGTEDFFNYTGDKRNRLLPEAAPRKAIAWEA</sequence>
<dbReference type="Proteomes" id="UP001565474">
    <property type="component" value="Unassembled WGS sequence"/>
</dbReference>
<dbReference type="Gene3D" id="3.75.10.10">
    <property type="entry name" value="L-arginine/glycine Amidinotransferase, Chain A"/>
    <property type="match status" value="1"/>
</dbReference>
<organism evidence="1 2">
    <name type="scientific">Bradyrhizobium yuanmingense</name>
    <dbReference type="NCBI Taxonomy" id="108015"/>
    <lineage>
        <taxon>Bacteria</taxon>
        <taxon>Pseudomonadati</taxon>
        <taxon>Pseudomonadota</taxon>
        <taxon>Alphaproteobacteria</taxon>
        <taxon>Hyphomicrobiales</taxon>
        <taxon>Nitrobacteraceae</taxon>
        <taxon>Bradyrhizobium</taxon>
    </lineage>
</organism>
<accession>A0ABV4GQL9</accession>